<protein>
    <submittedName>
        <fullName evidence="1">Uncharacterized protein</fullName>
    </submittedName>
</protein>
<sequence>MNSSREREGVASHEDLAAQLHLQYAELHSNDKFSDDQSFPRLLRESSVSKVKEYLDGLTEAYSHVGGESKMQGSNLDKQFIKLAFFHQYPRWAQKENILHKRMLDALLSESVAKGEDLLAAPVIDPQHIEIVKAGYQHTYLRQGTISQPILERLSKATQRWSPTDHIAPFTSLIGPSMIGKTRLLQQLSKSICIVYICLRPHGLSGIPLRSKLADAMVLVRKKAPELELEYTRLLAALFHVVAEFFSSQPAKDDEEKQLTEWFEFNDKSGDEFASRVGKRLSGISNKETEASASLQTNLRKLHNTMHFIRNPDLKVLLAIDEARTLVGLETNDDLRVSYFRILWRVLGKIPSSRGFFAIFTDTTLTVADFNPTVHNDPSARPEPGCEPRELFPPIYDIGTFDSKVPPGRPKTWEELLSPWRLFSYGLPFFRVYVEEAELRGITTPVIVKNVQQIAINKLLCLPLDPQKLSKGQIFTLLGSTIQPQIYESARLNSELVSSHLAHCLYISPCQERIISKYPSQFALSMAANGFLAKEEHRLISCIKGLTVILQQGLISAGNAGELASQIILLRAMHIVMSRSTGQTNNTHIPYGCLVRLVDFLCVLTGLKKKELDLGDIRAQYKKRLLDEGRIFWNHFVQITYTPNATNFLEFMYQGLAIQCKPNQPAFDQLFTIYLKSDELKPNSVLNKDNISFCGIQAKNGKVDFKKEIPKWTDEYAGMEINQKNPYLVILFSFKTKYTNQTVPEILNRGSLIFHGLTQIKCLTDGLANALKALLEVEADVRHFYKDTHMKSFIETTRAAVYPTQRSDSDLGEDTHFRDIHPNTVHMVQDSDFEMNN</sequence>
<dbReference type="EMBL" id="VSWC01000184">
    <property type="protein sequence ID" value="KAA1067388.1"/>
    <property type="molecule type" value="Genomic_DNA"/>
</dbReference>
<reference evidence="1 2" key="1">
    <citation type="submission" date="2019-05" db="EMBL/GenBank/DDBJ databases">
        <title>Emergence of the Ug99 lineage of the wheat stem rust pathogen through somatic hybridization.</title>
        <authorList>
            <person name="Li F."/>
            <person name="Upadhyaya N.M."/>
            <person name="Sperschneider J."/>
            <person name="Matny O."/>
            <person name="Nguyen-Phuc H."/>
            <person name="Mago R."/>
            <person name="Raley C."/>
            <person name="Miller M.E."/>
            <person name="Silverstein K.A.T."/>
            <person name="Henningsen E."/>
            <person name="Hirsch C.D."/>
            <person name="Visser B."/>
            <person name="Pretorius Z.A."/>
            <person name="Steffenson B.J."/>
            <person name="Schwessinger B."/>
            <person name="Dodds P.N."/>
            <person name="Figueroa M."/>
        </authorList>
    </citation>
    <scope>NUCLEOTIDE SEQUENCE [LARGE SCALE GENOMIC DNA]</scope>
    <source>
        <strain evidence="1">21-0</strain>
    </source>
</reference>
<dbReference type="PANTHER" id="PTHR33266:SF1">
    <property type="entry name" value="F-BOX DOMAIN-CONTAINING PROTEIN"/>
    <property type="match status" value="1"/>
</dbReference>
<dbReference type="AlphaFoldDB" id="A0A5B0LUL7"/>
<dbReference type="Proteomes" id="UP000324748">
    <property type="component" value="Unassembled WGS sequence"/>
</dbReference>
<evidence type="ECO:0000313" key="2">
    <source>
        <dbReference type="Proteomes" id="UP000324748"/>
    </source>
</evidence>
<accession>A0A5B0LUL7</accession>
<evidence type="ECO:0000313" key="1">
    <source>
        <dbReference type="EMBL" id="KAA1067388.1"/>
    </source>
</evidence>
<gene>
    <name evidence="1" type="ORF">PGT21_003606</name>
</gene>
<keyword evidence="2" id="KW-1185">Reference proteome</keyword>
<organism evidence="1 2">
    <name type="scientific">Puccinia graminis f. sp. tritici</name>
    <dbReference type="NCBI Taxonomy" id="56615"/>
    <lineage>
        <taxon>Eukaryota</taxon>
        <taxon>Fungi</taxon>
        <taxon>Dikarya</taxon>
        <taxon>Basidiomycota</taxon>
        <taxon>Pucciniomycotina</taxon>
        <taxon>Pucciniomycetes</taxon>
        <taxon>Pucciniales</taxon>
        <taxon>Pucciniaceae</taxon>
        <taxon>Puccinia</taxon>
    </lineage>
</organism>
<dbReference type="PANTHER" id="PTHR33266">
    <property type="entry name" value="CHROMOSOME 15, WHOLE GENOME SHOTGUN SEQUENCE"/>
    <property type="match status" value="1"/>
</dbReference>
<comment type="caution">
    <text evidence="1">The sequence shown here is derived from an EMBL/GenBank/DDBJ whole genome shotgun (WGS) entry which is preliminary data.</text>
</comment>
<dbReference type="OrthoDB" id="2341552at2759"/>
<proteinExistence type="predicted"/>
<name>A0A5B0LUL7_PUCGR</name>